<dbReference type="OrthoDB" id="9771846at2"/>
<dbReference type="PANTHER" id="PTHR43179:SF7">
    <property type="entry name" value="RHAMNOSYLTRANSFERASE WBBL"/>
    <property type="match status" value="1"/>
</dbReference>
<evidence type="ECO:0000313" key="1">
    <source>
        <dbReference type="EMBL" id="AWB95917.1"/>
    </source>
</evidence>
<sequence>MSTPASARPIIAILSVSYGSASEIASMLRSVRRATQHPTLLTVADNLPTAVGTEDAVVRAGGRYTPLPDNPGYGGAINALVRKLPPSVEWIMVTNPDVLFHDHAIDLMLEAGIADDRIGAIGPMILNDDGTLYPSARSVPSLRTGVGHALFSGIWPSNPWTRRYHSSQATDQARDAGWLSGSCVLVRRTAFEDIAGFDEDFFMYFEDVDLGYRLGRAGWRNRYVPAAQVTHSGGHSTTTESSAMIRAHHRSAARFVEKKYPGRAYWPLRAPLLIGLRMRSRLAERRARSSRAD</sequence>
<evidence type="ECO:0000313" key="2">
    <source>
        <dbReference type="Proteomes" id="UP000244729"/>
    </source>
</evidence>
<gene>
    <name evidence="1" type="ORF">DCE93_09780</name>
</gene>
<keyword evidence="2" id="KW-1185">Reference proteome</keyword>
<dbReference type="GO" id="GO:0016740">
    <property type="term" value="F:transferase activity"/>
    <property type="evidence" value="ECO:0007669"/>
    <property type="project" value="UniProtKB-KW"/>
</dbReference>
<dbReference type="SUPFAM" id="SSF53448">
    <property type="entry name" value="Nucleotide-diphospho-sugar transferases"/>
    <property type="match status" value="1"/>
</dbReference>
<dbReference type="Pfam" id="PF13641">
    <property type="entry name" value="Glyco_tranf_2_3"/>
    <property type="match status" value="1"/>
</dbReference>
<dbReference type="AlphaFoldDB" id="A0A2S0WX44"/>
<dbReference type="Gene3D" id="3.90.550.10">
    <property type="entry name" value="Spore Coat Polysaccharide Biosynthesis Protein SpsA, Chain A"/>
    <property type="match status" value="1"/>
</dbReference>
<organism evidence="1 2">
    <name type="scientific">Agromyces badenianii</name>
    <dbReference type="NCBI Taxonomy" id="2080742"/>
    <lineage>
        <taxon>Bacteria</taxon>
        <taxon>Bacillati</taxon>
        <taxon>Actinomycetota</taxon>
        <taxon>Actinomycetes</taxon>
        <taxon>Micrococcales</taxon>
        <taxon>Microbacteriaceae</taxon>
        <taxon>Agromyces</taxon>
    </lineage>
</organism>
<dbReference type="RefSeq" id="WP_108595724.1">
    <property type="nucleotide sequence ID" value="NZ_CP028913.1"/>
</dbReference>
<reference evidence="1 2" key="1">
    <citation type="submission" date="2018-04" db="EMBL/GenBank/DDBJ databases">
        <authorList>
            <person name="Li J."/>
        </authorList>
    </citation>
    <scope>NUCLEOTIDE SEQUENCE [LARGE SCALE GENOMIC DNA]</scope>
    <source>
        <strain evidence="2">30A</strain>
    </source>
</reference>
<proteinExistence type="predicted"/>
<dbReference type="KEGG" id="agm:DCE93_09780"/>
<dbReference type="PANTHER" id="PTHR43179">
    <property type="entry name" value="RHAMNOSYLTRANSFERASE WBBL"/>
    <property type="match status" value="1"/>
</dbReference>
<protein>
    <submittedName>
        <fullName evidence="1">dTDP-Rha--alpha-D-GlcNAc-pyrophosphate polyprenol alpha-3-L-rhamnosyltransferase</fullName>
    </submittedName>
</protein>
<dbReference type="EMBL" id="CP028913">
    <property type="protein sequence ID" value="AWB95917.1"/>
    <property type="molecule type" value="Genomic_DNA"/>
</dbReference>
<dbReference type="Proteomes" id="UP000244729">
    <property type="component" value="Chromosome"/>
</dbReference>
<dbReference type="InterPro" id="IPR029044">
    <property type="entry name" value="Nucleotide-diphossugar_trans"/>
</dbReference>
<name>A0A2S0WX44_9MICO</name>
<accession>A0A2S0WX44</accession>
<keyword evidence="1" id="KW-0808">Transferase</keyword>